<dbReference type="InterPro" id="IPR011051">
    <property type="entry name" value="RmlC_Cupin_sf"/>
</dbReference>
<keyword evidence="5" id="KW-0547">Nucleotide-binding</keyword>
<dbReference type="PANTHER" id="PTHR46390">
    <property type="entry name" value="MANNOSE-1-PHOSPHATE GUANYLYLTRANSFERASE"/>
    <property type="match status" value="1"/>
</dbReference>
<evidence type="ECO:0000256" key="6">
    <source>
        <dbReference type="ARBA" id="ARBA00023134"/>
    </source>
</evidence>
<evidence type="ECO:0000259" key="11">
    <source>
        <dbReference type="Pfam" id="PF22640"/>
    </source>
</evidence>
<dbReference type="SUPFAM" id="SSF51182">
    <property type="entry name" value="RmlC-like cupins"/>
    <property type="match status" value="1"/>
</dbReference>
<dbReference type="CDD" id="cd02509">
    <property type="entry name" value="GDP-M1P_Guanylyltransferase"/>
    <property type="match status" value="1"/>
</dbReference>
<feature type="domain" description="MannoseP isomerase/GMP-like beta-helix" evidence="11">
    <location>
        <begin position="323"/>
        <end position="368"/>
    </location>
</feature>
<evidence type="ECO:0000259" key="10">
    <source>
        <dbReference type="Pfam" id="PF01050"/>
    </source>
</evidence>
<dbReference type="InterPro" id="IPR051161">
    <property type="entry name" value="Mannose-6P_isomerase_type2"/>
</dbReference>
<dbReference type="InterPro" id="IPR054566">
    <property type="entry name" value="ManC/GMP-like_b-helix"/>
</dbReference>
<dbReference type="InterPro" id="IPR001538">
    <property type="entry name" value="Man6P_isomerase-2_C"/>
</dbReference>
<evidence type="ECO:0000256" key="7">
    <source>
        <dbReference type="ARBA" id="ARBA00047343"/>
    </source>
</evidence>
<keyword evidence="12" id="KW-0413">Isomerase</keyword>
<keyword evidence="6" id="KW-0342">GTP-binding</keyword>
<dbReference type="Pfam" id="PF22640">
    <property type="entry name" value="ManC_GMP_beta-helix"/>
    <property type="match status" value="1"/>
</dbReference>
<comment type="similarity">
    <text evidence="1 8">Belongs to the mannose-6-phosphate isomerase type 2 family.</text>
</comment>
<proteinExistence type="inferred from homology"/>
<organism evidence="12 13">
    <name type="scientific">Paraburkholderia bengalensis</name>
    <dbReference type="NCBI Taxonomy" id="2747562"/>
    <lineage>
        <taxon>Bacteria</taxon>
        <taxon>Pseudomonadati</taxon>
        <taxon>Pseudomonadota</taxon>
        <taxon>Betaproteobacteria</taxon>
        <taxon>Burkholderiales</taxon>
        <taxon>Burkholderiaceae</taxon>
        <taxon>Paraburkholderia</taxon>
    </lineage>
</organism>
<gene>
    <name evidence="12" type="ORF">H3V53_37425</name>
</gene>
<dbReference type="NCBIfam" id="TIGR01479">
    <property type="entry name" value="GMP_PMI"/>
    <property type="match status" value="1"/>
</dbReference>
<dbReference type="InterPro" id="IPR049577">
    <property type="entry name" value="GMPP_N"/>
</dbReference>
<evidence type="ECO:0000256" key="8">
    <source>
        <dbReference type="RuleBase" id="RU004190"/>
    </source>
</evidence>
<dbReference type="InterPro" id="IPR014710">
    <property type="entry name" value="RmlC-like_jellyroll"/>
</dbReference>
<dbReference type="InterPro" id="IPR029044">
    <property type="entry name" value="Nucleotide-diphossugar_trans"/>
</dbReference>
<evidence type="ECO:0000256" key="5">
    <source>
        <dbReference type="ARBA" id="ARBA00022741"/>
    </source>
</evidence>
<name>A0ABU8J3Q5_9BURK</name>
<keyword evidence="4 12" id="KW-0548">Nucleotidyltransferase</keyword>
<dbReference type="Proteomes" id="UP001386437">
    <property type="component" value="Unassembled WGS sequence"/>
</dbReference>
<dbReference type="Pfam" id="PF01050">
    <property type="entry name" value="MannoseP_isomer"/>
    <property type="match status" value="1"/>
</dbReference>
<dbReference type="GO" id="GO:0004476">
    <property type="term" value="F:mannose-6-phosphate isomerase activity"/>
    <property type="evidence" value="ECO:0007669"/>
    <property type="project" value="UniProtKB-EC"/>
</dbReference>
<accession>A0ABU8J3Q5</accession>
<evidence type="ECO:0000313" key="12">
    <source>
        <dbReference type="EMBL" id="MEI6002590.1"/>
    </source>
</evidence>
<dbReference type="InterPro" id="IPR006375">
    <property type="entry name" value="Man1P_GuaTrfase/Man6P_Isoase"/>
</dbReference>
<dbReference type="SUPFAM" id="SSF53448">
    <property type="entry name" value="Nucleotide-diphospho-sugar transferases"/>
    <property type="match status" value="1"/>
</dbReference>
<dbReference type="RefSeq" id="WP_419539708.1">
    <property type="nucleotide sequence ID" value="NZ_JACFYJ010000121.1"/>
</dbReference>
<comment type="caution">
    <text evidence="12">The sequence shown here is derived from an EMBL/GenBank/DDBJ whole genome shotgun (WGS) entry which is preliminary data.</text>
</comment>
<reference evidence="12 13" key="1">
    <citation type="journal article" date="2022" name="Arch. Microbiol.">
        <title>Paraburkholderia bengalensis sp. nov. isolated from roots of Oryza sativa, IR64.</title>
        <authorList>
            <person name="Nag P."/>
            <person name="Mondal N."/>
            <person name="Sarkar J."/>
            <person name="Das S."/>
        </authorList>
    </citation>
    <scope>NUCLEOTIDE SEQUENCE [LARGE SCALE GENOMIC DNA]</scope>
    <source>
        <strain evidence="12 13">IR64_4_BI</strain>
    </source>
</reference>
<evidence type="ECO:0000256" key="2">
    <source>
        <dbReference type="ARBA" id="ARBA00012387"/>
    </source>
</evidence>
<dbReference type="Gene3D" id="3.90.550.10">
    <property type="entry name" value="Spore Coat Polysaccharide Biosynthesis Protein SpsA, Chain A"/>
    <property type="match status" value="1"/>
</dbReference>
<keyword evidence="13" id="KW-1185">Reference proteome</keyword>
<comment type="catalytic activity">
    <reaction evidence="7">
        <text>alpha-D-mannose 1-phosphate + GTP + H(+) = GDP-alpha-D-mannose + diphosphate</text>
        <dbReference type="Rhea" id="RHEA:15229"/>
        <dbReference type="ChEBI" id="CHEBI:15378"/>
        <dbReference type="ChEBI" id="CHEBI:33019"/>
        <dbReference type="ChEBI" id="CHEBI:37565"/>
        <dbReference type="ChEBI" id="CHEBI:57527"/>
        <dbReference type="ChEBI" id="CHEBI:58409"/>
        <dbReference type="EC" id="2.7.7.13"/>
    </reaction>
</comment>
<feature type="domain" description="Nucleotidyl transferase" evidence="9">
    <location>
        <begin position="13"/>
        <end position="307"/>
    </location>
</feature>
<evidence type="ECO:0000259" key="9">
    <source>
        <dbReference type="Pfam" id="PF00483"/>
    </source>
</evidence>
<dbReference type="PANTHER" id="PTHR46390:SF1">
    <property type="entry name" value="MANNOSE-1-PHOSPHATE GUANYLYLTRANSFERASE"/>
    <property type="match status" value="1"/>
</dbReference>
<dbReference type="EC" id="2.7.7.13" evidence="2"/>
<evidence type="ECO:0000256" key="4">
    <source>
        <dbReference type="ARBA" id="ARBA00022695"/>
    </source>
</evidence>
<dbReference type="CDD" id="cd02213">
    <property type="entry name" value="cupin_PMI_typeII_C"/>
    <property type="match status" value="1"/>
</dbReference>
<dbReference type="InterPro" id="IPR005835">
    <property type="entry name" value="NTP_transferase_dom"/>
</dbReference>
<dbReference type="EMBL" id="JACFYJ010000121">
    <property type="protein sequence ID" value="MEI6002590.1"/>
    <property type="molecule type" value="Genomic_DNA"/>
</dbReference>
<dbReference type="GO" id="GO:0004475">
    <property type="term" value="F:mannose-1-phosphate guanylyltransferase (GTP) activity"/>
    <property type="evidence" value="ECO:0007669"/>
    <property type="project" value="UniProtKB-EC"/>
</dbReference>
<evidence type="ECO:0000256" key="3">
    <source>
        <dbReference type="ARBA" id="ARBA00022679"/>
    </source>
</evidence>
<keyword evidence="3 12" id="KW-0808">Transferase</keyword>
<sequence length="492" mass="54670">MDGPSDTSLQVHPVILAGGSGTRLWPVSREQYPKQLISLIGEESLLQSTTRRLDGFDFSYQIASRTIVVCNEEHCFTTAEQLRASGKQYKLLLEPMARNTAPALTVAAVAIIESEGDGIMVVMPADHAFRDIERFQAAVNVGIVHAAKGRLVTLGVVPTSPETGYGYIRLGEALTGEDVMNARWLDGFIEKPALDIAKQYVESNRYLWNSGIFIVRASVWIKAVEQFQPKIHAACSAAYEKSVSDGSFVRLDYEAFKSSPSDSIDYAIMEKLGSRDPICSSVVVPVVAGWSDLGSWDSLWKIMRKDENDNVGQGGAVMFEAASSTFVHSERRFVACVGTRDLIVVETDDAVLVADRSYVQDVKKVVDRVRSERNTLAVKHRKIHRPWGLYDSIDNGDRFQVKRIVVNPGAKLSLQMHHHRAEHWIIVRGTALVTRGEESFMLSENQSTYIPLGVTHRLENPGRIPLEIIEVQSGAYLGEDDIVRFEDNYGRG</sequence>
<protein>
    <recommendedName>
        <fullName evidence="2">mannose-1-phosphate guanylyltransferase</fullName>
        <ecNumber evidence="2">2.7.7.13</ecNumber>
    </recommendedName>
</protein>
<dbReference type="Pfam" id="PF00483">
    <property type="entry name" value="NTP_transferase"/>
    <property type="match status" value="1"/>
</dbReference>
<evidence type="ECO:0000313" key="13">
    <source>
        <dbReference type="Proteomes" id="UP001386437"/>
    </source>
</evidence>
<feature type="domain" description="Mannose-6-phosphate isomerase type II C-terminal" evidence="10">
    <location>
        <begin position="377"/>
        <end position="487"/>
    </location>
</feature>
<evidence type="ECO:0000256" key="1">
    <source>
        <dbReference type="ARBA" id="ARBA00006115"/>
    </source>
</evidence>
<dbReference type="Gene3D" id="2.60.120.10">
    <property type="entry name" value="Jelly Rolls"/>
    <property type="match status" value="1"/>
</dbReference>